<dbReference type="EMBL" id="JAGETX010000009">
    <property type="protein sequence ID" value="MBO3272132.1"/>
    <property type="molecule type" value="Genomic_DNA"/>
</dbReference>
<keyword evidence="3" id="KW-1185">Reference proteome</keyword>
<accession>A0ABS3TER8</accession>
<dbReference type="RefSeq" id="WP_208308400.1">
    <property type="nucleotide sequence ID" value="NZ_JAGETX010000009.1"/>
</dbReference>
<dbReference type="Proteomes" id="UP000670527">
    <property type="component" value="Unassembled WGS sequence"/>
</dbReference>
<gene>
    <name evidence="2" type="ORF">J4D97_15835</name>
</gene>
<keyword evidence="1" id="KW-1133">Transmembrane helix</keyword>
<name>A0ABS3TER8_9BACT</name>
<evidence type="ECO:0000313" key="2">
    <source>
        <dbReference type="EMBL" id="MBO3272132.1"/>
    </source>
</evidence>
<evidence type="ECO:0000256" key="1">
    <source>
        <dbReference type="SAM" id="Phobius"/>
    </source>
</evidence>
<feature type="transmembrane region" description="Helical" evidence="1">
    <location>
        <begin position="89"/>
        <end position="106"/>
    </location>
</feature>
<sequence length="134" mass="13889">MVVSYPVNYWLVKNKLKHGMGTERALGKGGAPLAETAPSAHAGHSMSMTGMTHGQALTPPAAAHSGHNMAAMPGVNMSAGAPVSGGRRAVVTLLTLVMLAVGYYLAARYGDLTMRAGDSEMLMSIPRYTAGGQF</sequence>
<organism evidence="2 3">
    <name type="scientific">Hymenobacter defluvii</name>
    <dbReference type="NCBI Taxonomy" id="2054411"/>
    <lineage>
        <taxon>Bacteria</taxon>
        <taxon>Pseudomonadati</taxon>
        <taxon>Bacteroidota</taxon>
        <taxon>Cytophagia</taxon>
        <taxon>Cytophagales</taxon>
        <taxon>Hymenobacteraceae</taxon>
        <taxon>Hymenobacter</taxon>
    </lineage>
</organism>
<keyword evidence="1" id="KW-0472">Membrane</keyword>
<proteinExistence type="predicted"/>
<reference evidence="2 3" key="1">
    <citation type="submission" date="2021-03" db="EMBL/GenBank/DDBJ databases">
        <authorList>
            <person name="Kim M.K."/>
        </authorList>
    </citation>
    <scope>NUCLEOTIDE SEQUENCE [LARGE SCALE GENOMIC DNA]</scope>
    <source>
        <strain evidence="2 3">BT507</strain>
    </source>
</reference>
<keyword evidence="1" id="KW-0812">Transmembrane</keyword>
<protein>
    <submittedName>
        <fullName evidence="2">Uncharacterized protein</fullName>
    </submittedName>
</protein>
<comment type="caution">
    <text evidence="2">The sequence shown here is derived from an EMBL/GenBank/DDBJ whole genome shotgun (WGS) entry which is preliminary data.</text>
</comment>
<evidence type="ECO:0000313" key="3">
    <source>
        <dbReference type="Proteomes" id="UP000670527"/>
    </source>
</evidence>